<dbReference type="InterPro" id="IPR010003">
    <property type="entry name" value="HARP_dom"/>
</dbReference>
<dbReference type="Gene3D" id="3.40.50.10810">
    <property type="entry name" value="Tandem AAA-ATPase domain"/>
    <property type="match status" value="1"/>
</dbReference>
<comment type="subcellular location">
    <subcellularLocation>
        <location evidence="1">Nucleus</location>
    </subcellularLocation>
</comment>
<evidence type="ECO:0000313" key="10">
    <source>
        <dbReference type="Proteomes" id="UP000823941"/>
    </source>
</evidence>
<dbReference type="SMART" id="SM00490">
    <property type="entry name" value="HELICc"/>
    <property type="match status" value="1"/>
</dbReference>
<dbReference type="Proteomes" id="UP000823941">
    <property type="component" value="Chromosome 3"/>
</dbReference>
<dbReference type="CDD" id="cd18010">
    <property type="entry name" value="DEXHc_HARP_SMARCAL1"/>
    <property type="match status" value="1"/>
</dbReference>
<dbReference type="PANTHER" id="PTHR45766:SF6">
    <property type="entry name" value="SWI_SNF-RELATED MATRIX-ASSOCIATED ACTIN-DEPENDENT REGULATOR OF CHROMATIN SUBFAMILY A-LIKE PROTEIN 1"/>
    <property type="match status" value="1"/>
</dbReference>
<evidence type="ECO:0000259" key="6">
    <source>
        <dbReference type="PROSITE" id="PS51192"/>
    </source>
</evidence>
<evidence type="ECO:0000313" key="9">
    <source>
        <dbReference type="EMBL" id="KAG7311989.1"/>
    </source>
</evidence>
<sequence length="751" mass="83339">MSCTKEEIERKRLAALQRRQNNNKNSPLKPAPLQSTFSPSHSTKTSSNRSYHPYAKPAATSIESSVPPGKVVSGTIYLISEDRFEVNPSEFCAPLINVFKSLPSKNYDPASKLWNFSMDDYESLISKVSHLAPHIVLGPLPSFVLKVLREPTVDPNSVDLAPVEATLRNKLMPFQEEGVRFCIAKRGCCMLADDMGLGKTFQALAVASYYRQNWPLLIVTTSSMRETWQTKIHELLPSVPMMSIVCLSSHRDTQAVADKLTDVVICSYKLATTHHQLLKDKKFGVVIIDESHQLKCRQAACTRSLSALCRGAPRRLLLSGTPALSRPSELYSQLSVIQPGLFSSYVEYGKRYCAGKLNNFGWDMSGCSNLTELKILLSRRFLIRRTKSQAAPALTPTHREAVYLDQTLLQFSTQQRQELSSLAQTYTQTATDKHAALLSFFSESARVKMPAVSYKDMTIDTGDSADISQLSTQQRQELSSLAQTYTQTTTDKHAALLSFFSESARVKMSAVCKYIRQVLSDESTAKFLIFAHHKTMIDALCETLDEVGTHYICIVGSTPTNSRAELVDKFQTSATCRAAVLSVTAANAGLTLTAARLVLFAELHWNPAILTQAESRAHRIGQEGTVCSRYLLAPGTVDDFIWPLLQGKLNVLNEVGLCGETFENATTSLQESRNNITQYLSPSSSKNADDYIPGTNIRKNSINCDRSKINYSKAKENSSNINNNDSFKEEDIDKSFFEDLEGDELLAGLDL</sequence>
<dbReference type="SUPFAM" id="SSF52540">
    <property type="entry name" value="P-loop containing nucleoside triphosphate hydrolases"/>
    <property type="match status" value="2"/>
</dbReference>
<comment type="caution">
    <text evidence="9">The sequence shown here is derived from an EMBL/GenBank/DDBJ whole genome shotgun (WGS) entry which is preliminary data.</text>
</comment>
<dbReference type="Pfam" id="PF07443">
    <property type="entry name" value="HARP"/>
    <property type="match status" value="1"/>
</dbReference>
<feature type="compositionally biased region" description="Basic and acidic residues" evidence="5">
    <location>
        <begin position="1"/>
        <end position="12"/>
    </location>
</feature>
<dbReference type="PROSITE" id="PS51194">
    <property type="entry name" value="HELICASE_CTER"/>
    <property type="match status" value="1"/>
</dbReference>
<dbReference type="PANTHER" id="PTHR45766">
    <property type="entry name" value="DNA ANNEALING HELICASE AND ENDONUCLEASE ZRANB3 FAMILY MEMBER"/>
    <property type="match status" value="1"/>
</dbReference>
<feature type="domain" description="Helicase C-terminal" evidence="7">
    <location>
        <begin position="514"/>
        <end position="670"/>
    </location>
</feature>
<dbReference type="CDD" id="cd18793">
    <property type="entry name" value="SF2_C_SNF"/>
    <property type="match status" value="1"/>
</dbReference>
<name>A0ABQ7R3W8_PLUXY</name>
<dbReference type="PROSITE" id="PS51192">
    <property type="entry name" value="HELICASE_ATP_BIND_1"/>
    <property type="match status" value="1"/>
</dbReference>
<evidence type="ECO:0000256" key="2">
    <source>
        <dbReference type="ARBA" id="ARBA00022801"/>
    </source>
</evidence>
<gene>
    <name evidence="9" type="ORF">JYU34_001430</name>
</gene>
<dbReference type="InterPro" id="IPR027417">
    <property type="entry name" value="P-loop_NTPase"/>
</dbReference>
<evidence type="ECO:0000256" key="1">
    <source>
        <dbReference type="ARBA" id="ARBA00004123"/>
    </source>
</evidence>
<dbReference type="Gene3D" id="3.40.50.300">
    <property type="entry name" value="P-loop containing nucleotide triphosphate hydrolases"/>
    <property type="match status" value="1"/>
</dbReference>
<proteinExistence type="inferred from homology"/>
<evidence type="ECO:0000256" key="5">
    <source>
        <dbReference type="SAM" id="MobiDB-lite"/>
    </source>
</evidence>
<dbReference type="PROSITE" id="PS51467">
    <property type="entry name" value="HARP"/>
    <property type="match status" value="1"/>
</dbReference>
<dbReference type="InterPro" id="IPR049730">
    <property type="entry name" value="SNF2/RAD54-like_C"/>
</dbReference>
<evidence type="ECO:0000259" key="7">
    <source>
        <dbReference type="PROSITE" id="PS51194"/>
    </source>
</evidence>
<feature type="domain" description="HARP" evidence="8">
    <location>
        <begin position="62"/>
        <end position="141"/>
    </location>
</feature>
<accession>A0ABQ7R3W8</accession>
<dbReference type="Pfam" id="PF00271">
    <property type="entry name" value="Helicase_C"/>
    <property type="match status" value="1"/>
</dbReference>
<evidence type="ECO:0008006" key="11">
    <source>
        <dbReference type="Google" id="ProtNLM"/>
    </source>
</evidence>
<keyword evidence="10" id="KW-1185">Reference proteome</keyword>
<reference evidence="9 10" key="1">
    <citation type="submission" date="2021-06" db="EMBL/GenBank/DDBJ databases">
        <title>A haploid diamondback moth (Plutella xylostella L.) genome assembly resolves 31 chromosomes and identifies a diamide resistance mutation.</title>
        <authorList>
            <person name="Ward C.M."/>
            <person name="Perry K.D."/>
            <person name="Baker G."/>
            <person name="Powis K."/>
            <person name="Heckel D.G."/>
            <person name="Baxter S.W."/>
        </authorList>
    </citation>
    <scope>NUCLEOTIDE SEQUENCE [LARGE SCALE GENOMIC DNA]</scope>
    <source>
        <strain evidence="9 10">LV</strain>
        <tissue evidence="9">Single pupa</tissue>
    </source>
</reference>
<feature type="region of interest" description="Disordered" evidence="5">
    <location>
        <begin position="1"/>
        <end position="53"/>
    </location>
</feature>
<keyword evidence="2" id="KW-0378">Hydrolase</keyword>
<keyword evidence="3" id="KW-0539">Nucleus</keyword>
<protein>
    <recommendedName>
        <fullName evidence="11">SWI/SNF-related matrix-associated actin-dependent regulator of chromatin subfamily A-like protein 1</fullName>
    </recommendedName>
</protein>
<dbReference type="InterPro" id="IPR001650">
    <property type="entry name" value="Helicase_C-like"/>
</dbReference>
<organism evidence="9 10">
    <name type="scientific">Plutella xylostella</name>
    <name type="common">Diamondback moth</name>
    <name type="synonym">Plutella maculipennis</name>
    <dbReference type="NCBI Taxonomy" id="51655"/>
    <lineage>
        <taxon>Eukaryota</taxon>
        <taxon>Metazoa</taxon>
        <taxon>Ecdysozoa</taxon>
        <taxon>Arthropoda</taxon>
        <taxon>Hexapoda</taxon>
        <taxon>Insecta</taxon>
        <taxon>Pterygota</taxon>
        <taxon>Neoptera</taxon>
        <taxon>Endopterygota</taxon>
        <taxon>Lepidoptera</taxon>
        <taxon>Glossata</taxon>
        <taxon>Ditrysia</taxon>
        <taxon>Yponomeutoidea</taxon>
        <taxon>Plutellidae</taxon>
        <taxon>Plutella</taxon>
    </lineage>
</organism>
<dbReference type="Pfam" id="PF00176">
    <property type="entry name" value="SNF2-rel_dom"/>
    <property type="match status" value="1"/>
</dbReference>
<feature type="compositionally biased region" description="Polar residues" evidence="5">
    <location>
        <begin position="33"/>
        <end position="50"/>
    </location>
</feature>
<dbReference type="InterPro" id="IPR038718">
    <property type="entry name" value="SNF2-like_sf"/>
</dbReference>
<dbReference type="InterPro" id="IPR000330">
    <property type="entry name" value="SNF2_N"/>
</dbReference>
<dbReference type="EMBL" id="JAHIBW010000003">
    <property type="protein sequence ID" value="KAG7311989.1"/>
    <property type="molecule type" value="Genomic_DNA"/>
</dbReference>
<feature type="domain" description="Helicase ATP-binding" evidence="6">
    <location>
        <begin position="180"/>
        <end position="340"/>
    </location>
</feature>
<evidence type="ECO:0000256" key="4">
    <source>
        <dbReference type="PROSITE-ProRule" id="PRU00800"/>
    </source>
</evidence>
<dbReference type="InterPro" id="IPR014001">
    <property type="entry name" value="Helicase_ATP-bd"/>
</dbReference>
<comment type="similarity">
    <text evidence="4">Belongs to the SNF2/RAD54 helicase family. SMARCAL1 subfamily.</text>
</comment>
<evidence type="ECO:0000259" key="8">
    <source>
        <dbReference type="PROSITE" id="PS51467"/>
    </source>
</evidence>
<evidence type="ECO:0000256" key="3">
    <source>
        <dbReference type="ARBA" id="ARBA00023242"/>
    </source>
</evidence>
<dbReference type="SMART" id="SM00487">
    <property type="entry name" value="DEXDc"/>
    <property type="match status" value="1"/>
</dbReference>